<name>A0A2S9H1R8_9BURK</name>
<dbReference type="EMBL" id="PUGF01000004">
    <property type="protein sequence ID" value="PRC93934.1"/>
    <property type="molecule type" value="Genomic_DNA"/>
</dbReference>
<evidence type="ECO:0000313" key="1">
    <source>
        <dbReference type="EMBL" id="PRC93934.1"/>
    </source>
</evidence>
<sequence>MWLIFVEATGAFLVFALIVWWTMFSGAKPPSDEE</sequence>
<proteinExistence type="predicted"/>
<gene>
    <name evidence="1" type="ORF">S2091_1107</name>
</gene>
<reference evidence="1 2" key="1">
    <citation type="submission" date="2018-02" db="EMBL/GenBank/DDBJ databases">
        <title>Solimicrobium silvestre gen. nov., sp. nov., isolated from alpine forest soil.</title>
        <authorList>
            <person name="Margesin R."/>
            <person name="Albuquerque L."/>
            <person name="Zhang D.-C."/>
            <person name="Froufe H.J.C."/>
            <person name="Severino R."/>
            <person name="Roxo I."/>
            <person name="Egas C."/>
            <person name="Da Costa M.S."/>
        </authorList>
    </citation>
    <scope>NUCLEOTIDE SEQUENCE [LARGE SCALE GENOMIC DNA]</scope>
    <source>
        <strain evidence="1 2">S20-91</strain>
    </source>
</reference>
<dbReference type="AlphaFoldDB" id="A0A2S9H1R8"/>
<dbReference type="Proteomes" id="UP000237839">
    <property type="component" value="Unassembled WGS sequence"/>
</dbReference>
<evidence type="ECO:0000313" key="2">
    <source>
        <dbReference type="Proteomes" id="UP000237839"/>
    </source>
</evidence>
<comment type="caution">
    <text evidence="1">The sequence shown here is derived from an EMBL/GenBank/DDBJ whole genome shotgun (WGS) entry which is preliminary data.</text>
</comment>
<organism evidence="1 2">
    <name type="scientific">Solimicrobium silvestre</name>
    <dbReference type="NCBI Taxonomy" id="2099400"/>
    <lineage>
        <taxon>Bacteria</taxon>
        <taxon>Pseudomonadati</taxon>
        <taxon>Pseudomonadota</taxon>
        <taxon>Betaproteobacteria</taxon>
        <taxon>Burkholderiales</taxon>
        <taxon>Oxalobacteraceae</taxon>
        <taxon>Solimicrobium</taxon>
    </lineage>
</organism>
<keyword evidence="2" id="KW-1185">Reference proteome</keyword>
<accession>A0A2S9H1R8</accession>
<protein>
    <submittedName>
        <fullName evidence="1">Uncharacterized protein</fullName>
    </submittedName>
</protein>